<evidence type="ECO:0000313" key="1">
    <source>
        <dbReference type="EMBL" id="KAL3317462.1"/>
    </source>
</evidence>
<dbReference type="AlphaFoldDB" id="A0ABD2QD36"/>
<dbReference type="Proteomes" id="UP001626550">
    <property type="component" value="Unassembled WGS sequence"/>
</dbReference>
<evidence type="ECO:0000313" key="2">
    <source>
        <dbReference type="Proteomes" id="UP001626550"/>
    </source>
</evidence>
<gene>
    <name evidence="1" type="ORF">Ciccas_003874</name>
</gene>
<accession>A0ABD2QD36</accession>
<keyword evidence="2" id="KW-1185">Reference proteome</keyword>
<organism evidence="1 2">
    <name type="scientific">Cichlidogyrus casuarinus</name>
    <dbReference type="NCBI Taxonomy" id="1844966"/>
    <lineage>
        <taxon>Eukaryota</taxon>
        <taxon>Metazoa</taxon>
        <taxon>Spiralia</taxon>
        <taxon>Lophotrochozoa</taxon>
        <taxon>Platyhelminthes</taxon>
        <taxon>Monogenea</taxon>
        <taxon>Monopisthocotylea</taxon>
        <taxon>Dactylogyridea</taxon>
        <taxon>Ancyrocephalidae</taxon>
        <taxon>Cichlidogyrus</taxon>
    </lineage>
</organism>
<dbReference type="EMBL" id="JBJKFK010000379">
    <property type="protein sequence ID" value="KAL3317462.1"/>
    <property type="molecule type" value="Genomic_DNA"/>
</dbReference>
<reference evidence="1 2" key="1">
    <citation type="submission" date="2024-11" db="EMBL/GenBank/DDBJ databases">
        <title>Adaptive evolution of stress response genes in parasites aligns with host niche diversity.</title>
        <authorList>
            <person name="Hahn C."/>
            <person name="Resl P."/>
        </authorList>
    </citation>
    <scope>NUCLEOTIDE SEQUENCE [LARGE SCALE GENOMIC DNA]</scope>
    <source>
        <strain evidence="1">EGGRZ-B1_66</strain>
        <tissue evidence="1">Body</tissue>
    </source>
</reference>
<protein>
    <submittedName>
        <fullName evidence="1">Uncharacterized protein</fullName>
    </submittedName>
</protein>
<comment type="caution">
    <text evidence="1">The sequence shown here is derived from an EMBL/GenBank/DDBJ whole genome shotgun (WGS) entry which is preliminary data.</text>
</comment>
<name>A0ABD2QD36_9PLAT</name>
<sequence length="135" mass="15012">MLQISRANAPDLVTTEEIMEFYFRAQSSAASESPVDKAALESIKDCFPCDGFLTLATSYMSDKLSCETPRERMVNSLFLAYWLAHLGLNFSPSNHHLQLSLMKLYSPYGGLNLTPQLLSLFAKAEIKQSLLNSLG</sequence>
<proteinExistence type="predicted"/>